<proteinExistence type="predicted"/>
<dbReference type="Proteomes" id="UP000593574">
    <property type="component" value="Unassembled WGS sequence"/>
</dbReference>
<keyword evidence="2" id="KW-1185">Reference proteome</keyword>
<evidence type="ECO:0000313" key="2">
    <source>
        <dbReference type="Proteomes" id="UP000593574"/>
    </source>
</evidence>
<reference evidence="1 2" key="1">
    <citation type="journal article" date="2019" name="Genome Biol. Evol.">
        <title>Insights into the evolution of the New World diploid cottons (Gossypium, subgenus Houzingenia) based on genome sequencing.</title>
        <authorList>
            <person name="Grover C.E."/>
            <person name="Arick M.A. 2nd"/>
            <person name="Thrash A."/>
            <person name="Conover J.L."/>
            <person name="Sanders W.S."/>
            <person name="Peterson D.G."/>
            <person name="Frelichowski J.E."/>
            <person name="Scheffler J.A."/>
            <person name="Scheffler B.E."/>
            <person name="Wendel J.F."/>
        </authorList>
    </citation>
    <scope>NUCLEOTIDE SEQUENCE [LARGE SCALE GENOMIC DNA]</scope>
    <source>
        <strain evidence="1">4</strain>
        <tissue evidence="1">Leaf</tissue>
    </source>
</reference>
<comment type="caution">
    <text evidence="1">The sequence shown here is derived from an EMBL/GenBank/DDBJ whole genome shotgun (WGS) entry which is preliminary data.</text>
</comment>
<evidence type="ECO:0000313" key="1">
    <source>
        <dbReference type="EMBL" id="MBA0728173.1"/>
    </source>
</evidence>
<accession>A0A7J9AW01</accession>
<protein>
    <submittedName>
        <fullName evidence="1">Uncharacterized protein</fullName>
    </submittedName>
</protein>
<sequence>MSLKTRARKENIRMKLLRVQLKRNNNKLQRVVSFVKSLDT</sequence>
<organism evidence="1 2">
    <name type="scientific">Gossypium laxum</name>
    <dbReference type="NCBI Taxonomy" id="34288"/>
    <lineage>
        <taxon>Eukaryota</taxon>
        <taxon>Viridiplantae</taxon>
        <taxon>Streptophyta</taxon>
        <taxon>Embryophyta</taxon>
        <taxon>Tracheophyta</taxon>
        <taxon>Spermatophyta</taxon>
        <taxon>Magnoliopsida</taxon>
        <taxon>eudicotyledons</taxon>
        <taxon>Gunneridae</taxon>
        <taxon>Pentapetalae</taxon>
        <taxon>rosids</taxon>
        <taxon>malvids</taxon>
        <taxon>Malvales</taxon>
        <taxon>Malvaceae</taxon>
        <taxon>Malvoideae</taxon>
        <taxon>Gossypium</taxon>
    </lineage>
</organism>
<dbReference type="EMBL" id="JABEZV010000013">
    <property type="protein sequence ID" value="MBA0728173.1"/>
    <property type="molecule type" value="Genomic_DNA"/>
</dbReference>
<name>A0A7J9AW01_9ROSI</name>
<gene>
    <name evidence="1" type="ORF">Golax_001096</name>
</gene>
<dbReference type="AlphaFoldDB" id="A0A7J9AW01"/>